<dbReference type="EnsemblProtists" id="PYU1_T009375">
    <property type="protein sequence ID" value="PYU1_T009375"/>
    <property type="gene ID" value="PYU1_G009357"/>
</dbReference>
<dbReference type="GO" id="GO:0005654">
    <property type="term" value="C:nucleoplasm"/>
    <property type="evidence" value="ECO:0007669"/>
    <property type="project" value="TreeGrafter"/>
</dbReference>
<name>K3WWM7_GLOUD</name>
<dbReference type="Proteomes" id="UP000019132">
    <property type="component" value="Unassembled WGS sequence"/>
</dbReference>
<feature type="region of interest" description="Disordered" evidence="1">
    <location>
        <begin position="147"/>
        <end position="170"/>
    </location>
</feature>
<proteinExistence type="predicted"/>
<evidence type="ECO:0000313" key="3">
    <source>
        <dbReference type="Proteomes" id="UP000019132"/>
    </source>
</evidence>
<dbReference type="EMBL" id="GL376622">
    <property type="status" value="NOT_ANNOTATED_CDS"/>
    <property type="molecule type" value="Genomic_DNA"/>
</dbReference>
<reference evidence="3" key="2">
    <citation type="submission" date="2010-04" db="EMBL/GenBank/DDBJ databases">
        <authorList>
            <person name="Buell R."/>
            <person name="Hamilton J."/>
            <person name="Hostetler J."/>
        </authorList>
    </citation>
    <scope>NUCLEOTIDE SEQUENCE [LARGE SCALE GENOMIC DNA]</scope>
    <source>
        <strain evidence="3">DAOM:BR144</strain>
    </source>
</reference>
<accession>K3WWM7</accession>
<dbReference type="PANTHER" id="PTHR31239:SF2">
    <property type="entry name" value="NICOLIN-1"/>
    <property type="match status" value="1"/>
</dbReference>
<protein>
    <submittedName>
        <fullName evidence="2">Uncharacterized protein</fullName>
    </submittedName>
</protein>
<dbReference type="PANTHER" id="PTHR31239">
    <property type="entry name" value="NICOLIN 1"/>
    <property type="match status" value="1"/>
</dbReference>
<keyword evidence="3" id="KW-1185">Reference proteome</keyword>
<dbReference type="InterPro" id="IPR040235">
    <property type="entry name" value="Nicolin-1"/>
</dbReference>
<dbReference type="eggNOG" id="ENOG502S84F">
    <property type="taxonomic scope" value="Eukaryota"/>
</dbReference>
<evidence type="ECO:0000313" key="2">
    <source>
        <dbReference type="EnsemblProtists" id="PYU1_T009375"/>
    </source>
</evidence>
<dbReference type="AlphaFoldDB" id="K3WWM7"/>
<reference evidence="3" key="1">
    <citation type="journal article" date="2010" name="Genome Biol.">
        <title>Genome sequence of the necrotrophic plant pathogen Pythium ultimum reveals original pathogenicity mechanisms and effector repertoire.</title>
        <authorList>
            <person name="Levesque C.A."/>
            <person name="Brouwer H."/>
            <person name="Cano L."/>
            <person name="Hamilton J.P."/>
            <person name="Holt C."/>
            <person name="Huitema E."/>
            <person name="Raffaele S."/>
            <person name="Robideau G.P."/>
            <person name="Thines M."/>
            <person name="Win J."/>
            <person name="Zerillo M.M."/>
            <person name="Beakes G.W."/>
            <person name="Boore J.L."/>
            <person name="Busam D."/>
            <person name="Dumas B."/>
            <person name="Ferriera S."/>
            <person name="Fuerstenberg S.I."/>
            <person name="Gachon C.M."/>
            <person name="Gaulin E."/>
            <person name="Govers F."/>
            <person name="Grenville-Briggs L."/>
            <person name="Horner N."/>
            <person name="Hostetler J."/>
            <person name="Jiang R.H."/>
            <person name="Johnson J."/>
            <person name="Krajaejun T."/>
            <person name="Lin H."/>
            <person name="Meijer H.J."/>
            <person name="Moore B."/>
            <person name="Morris P."/>
            <person name="Phuntmart V."/>
            <person name="Puiu D."/>
            <person name="Shetty J."/>
            <person name="Stajich J.E."/>
            <person name="Tripathy S."/>
            <person name="Wawra S."/>
            <person name="van West P."/>
            <person name="Whitty B.R."/>
            <person name="Coutinho P.M."/>
            <person name="Henrissat B."/>
            <person name="Martin F."/>
            <person name="Thomas P.D."/>
            <person name="Tyler B.M."/>
            <person name="De Vries R.P."/>
            <person name="Kamoun S."/>
            <person name="Yandell M."/>
            <person name="Tisserat N."/>
            <person name="Buell C.R."/>
        </authorList>
    </citation>
    <scope>NUCLEOTIDE SEQUENCE</scope>
    <source>
        <strain evidence="3">DAOM:BR144</strain>
    </source>
</reference>
<sequence>MEIPVRLGRVQSLQEHFQIVTSHGNLTKALYDGARGCCFTVSFRPNAKPSGAPLYLAFRNFYTAALRLVQVNTDGSSSVLLDEHALMQHIHCEDDAQNWHLLHLDKLQAKIDWSRLETFCVYLFQPSPLWEKWELQDLKFYEAQSTNPAAGASTSSADPMVAFDENQRSQ</sequence>
<dbReference type="VEuPathDB" id="FungiDB:PYU1_G009357"/>
<evidence type="ECO:0000256" key="1">
    <source>
        <dbReference type="SAM" id="MobiDB-lite"/>
    </source>
</evidence>
<feature type="compositionally biased region" description="Polar residues" evidence="1">
    <location>
        <begin position="147"/>
        <end position="157"/>
    </location>
</feature>
<dbReference type="HOGENOM" id="CLU_1574871_0_0_1"/>
<dbReference type="InParanoid" id="K3WWM7"/>
<organism evidence="2 3">
    <name type="scientific">Globisporangium ultimum (strain ATCC 200006 / CBS 805.95 / DAOM BR144)</name>
    <name type="common">Pythium ultimum</name>
    <dbReference type="NCBI Taxonomy" id="431595"/>
    <lineage>
        <taxon>Eukaryota</taxon>
        <taxon>Sar</taxon>
        <taxon>Stramenopiles</taxon>
        <taxon>Oomycota</taxon>
        <taxon>Peronosporomycetes</taxon>
        <taxon>Pythiales</taxon>
        <taxon>Pythiaceae</taxon>
        <taxon>Globisporangium</taxon>
    </lineage>
</organism>
<reference evidence="2" key="3">
    <citation type="submission" date="2015-02" db="UniProtKB">
        <authorList>
            <consortium name="EnsemblProtists"/>
        </authorList>
    </citation>
    <scope>IDENTIFICATION</scope>
    <source>
        <strain evidence="2">DAOM BR144</strain>
    </source>
</reference>